<reference evidence="5" key="1">
    <citation type="submission" date="2018-05" db="EMBL/GenBank/DDBJ databases">
        <authorList>
            <person name="Lanie J.A."/>
            <person name="Ng W.-L."/>
            <person name="Kazmierczak K.M."/>
            <person name="Andrzejewski T.M."/>
            <person name="Davidsen T.M."/>
            <person name="Wayne K.J."/>
            <person name="Tettelin H."/>
            <person name="Glass J.I."/>
            <person name="Rusch D."/>
            <person name="Podicherti R."/>
            <person name="Tsui H.-C.T."/>
            <person name="Winkler M.E."/>
        </authorList>
    </citation>
    <scope>NUCLEOTIDE SEQUENCE</scope>
</reference>
<dbReference type="InterPro" id="IPR036008">
    <property type="entry name" value="Aconitase_4Fe-4S_dom"/>
</dbReference>
<evidence type="ECO:0000256" key="3">
    <source>
        <dbReference type="ARBA" id="ARBA00023014"/>
    </source>
</evidence>
<dbReference type="Pfam" id="PF00330">
    <property type="entry name" value="Aconitase"/>
    <property type="match status" value="1"/>
</dbReference>
<dbReference type="GO" id="GO:0046872">
    <property type="term" value="F:metal ion binding"/>
    <property type="evidence" value="ECO:0007669"/>
    <property type="project" value="UniProtKB-KW"/>
</dbReference>
<accession>A0A382MMS2</accession>
<protein>
    <recommendedName>
        <fullName evidence="4">Aconitase/3-isopropylmalate dehydratase large subunit alpha/beta/alpha domain-containing protein</fullName>
    </recommendedName>
</protein>
<feature type="domain" description="Aconitase/3-isopropylmalate dehydratase large subunit alpha/beta/alpha" evidence="4">
    <location>
        <begin position="70"/>
        <end position="182"/>
    </location>
</feature>
<keyword evidence="3" id="KW-0411">Iron-sulfur</keyword>
<evidence type="ECO:0000256" key="1">
    <source>
        <dbReference type="ARBA" id="ARBA00022723"/>
    </source>
</evidence>
<dbReference type="Gene3D" id="3.30.499.10">
    <property type="entry name" value="Aconitase, domain 3"/>
    <property type="match status" value="1"/>
</dbReference>
<feature type="non-terminal residue" evidence="5">
    <location>
        <position position="182"/>
    </location>
</feature>
<evidence type="ECO:0000256" key="2">
    <source>
        <dbReference type="ARBA" id="ARBA00023004"/>
    </source>
</evidence>
<sequence length="182" mass="20577">MNSFGTRASFELGDKQFEFHSLERLATETDLDRLPYSIKILIENLLRVEDGVNVTAGDIESLIRWDPGKQTKKEITFTPARVLMQDFTGVPAVVDLAAMREAIESLGGDPRKINPLSPTDLVIDHSVMVDHFGLPGVLEKNLKLEYSRNHERYSFLRWGQNAFKKFRVVPPGTGIVHQVNLE</sequence>
<dbReference type="EMBL" id="UINC01094750">
    <property type="protein sequence ID" value="SVC50254.1"/>
    <property type="molecule type" value="Genomic_DNA"/>
</dbReference>
<gene>
    <name evidence="5" type="ORF">METZ01_LOCUS303108</name>
</gene>
<dbReference type="InterPro" id="IPR001030">
    <property type="entry name" value="Acoase/IPM_deHydtase_lsu_aba"/>
</dbReference>
<keyword evidence="1" id="KW-0479">Metal-binding</keyword>
<evidence type="ECO:0000259" key="4">
    <source>
        <dbReference type="Pfam" id="PF00330"/>
    </source>
</evidence>
<organism evidence="5">
    <name type="scientific">marine metagenome</name>
    <dbReference type="NCBI Taxonomy" id="408172"/>
    <lineage>
        <taxon>unclassified sequences</taxon>
        <taxon>metagenomes</taxon>
        <taxon>ecological metagenomes</taxon>
    </lineage>
</organism>
<dbReference type="GO" id="GO:0051536">
    <property type="term" value="F:iron-sulfur cluster binding"/>
    <property type="evidence" value="ECO:0007669"/>
    <property type="project" value="UniProtKB-KW"/>
</dbReference>
<evidence type="ECO:0000313" key="5">
    <source>
        <dbReference type="EMBL" id="SVC50254.1"/>
    </source>
</evidence>
<dbReference type="SUPFAM" id="SSF53732">
    <property type="entry name" value="Aconitase iron-sulfur domain"/>
    <property type="match status" value="1"/>
</dbReference>
<dbReference type="InterPro" id="IPR006249">
    <property type="entry name" value="Aconitase/IRP2"/>
</dbReference>
<dbReference type="AlphaFoldDB" id="A0A382MMS2"/>
<dbReference type="InterPro" id="IPR015931">
    <property type="entry name" value="Acnase/IPM_dHydase_lsu_aba_1/3"/>
</dbReference>
<proteinExistence type="predicted"/>
<dbReference type="PANTHER" id="PTHR11670">
    <property type="entry name" value="ACONITASE/IRON-RESPONSIVE ELEMENT FAMILY MEMBER"/>
    <property type="match status" value="1"/>
</dbReference>
<keyword evidence="2" id="KW-0408">Iron</keyword>
<name>A0A382MMS2_9ZZZZ</name>